<organism evidence="1 2">
    <name type="scientific">Candidatus Desantisbacteria bacterium CG_4_10_14_0_8_um_filter_48_22</name>
    <dbReference type="NCBI Taxonomy" id="1974543"/>
    <lineage>
        <taxon>Bacteria</taxon>
        <taxon>Candidatus Desantisiibacteriota</taxon>
    </lineage>
</organism>
<dbReference type="NCBIfam" id="TIGR02436">
    <property type="entry name" value="four helix bundle protein"/>
    <property type="match status" value="1"/>
</dbReference>
<dbReference type="PIRSF" id="PIRSF035652">
    <property type="entry name" value="CHP02436"/>
    <property type="match status" value="1"/>
</dbReference>
<reference evidence="2" key="1">
    <citation type="submission" date="2017-09" db="EMBL/GenBank/DDBJ databases">
        <title>Depth-based differentiation of microbial function through sediment-hosted aquifers and enrichment of novel symbionts in the deep terrestrial subsurface.</title>
        <authorList>
            <person name="Probst A.J."/>
            <person name="Ladd B."/>
            <person name="Jarett J.K."/>
            <person name="Geller-Mcgrath D.E."/>
            <person name="Sieber C.M.K."/>
            <person name="Emerson J.B."/>
            <person name="Anantharaman K."/>
            <person name="Thomas B.C."/>
            <person name="Malmstrom R."/>
            <person name="Stieglmeier M."/>
            <person name="Klingl A."/>
            <person name="Woyke T."/>
            <person name="Ryan C.M."/>
            <person name="Banfield J.F."/>
        </authorList>
    </citation>
    <scope>NUCLEOTIDE SEQUENCE [LARGE SCALE GENOMIC DNA]</scope>
</reference>
<evidence type="ECO:0000313" key="2">
    <source>
        <dbReference type="Proteomes" id="UP000229307"/>
    </source>
</evidence>
<dbReference type="InterPro" id="IPR012657">
    <property type="entry name" value="23S_rRNA-intervening_sequence"/>
</dbReference>
<dbReference type="SUPFAM" id="SSF158446">
    <property type="entry name" value="IVS-encoded protein-like"/>
    <property type="match status" value="1"/>
</dbReference>
<dbReference type="InterPro" id="IPR036583">
    <property type="entry name" value="23S_rRNA_IVS_sf"/>
</dbReference>
<name>A0A2M7SEK6_9BACT</name>
<sequence length="120" mass="13410">MQSEADALAQRLLNYAAEIIRVITKARKAIVAGYVYNQLIRAATSAGANYEEACGAESRADFIHKMQLVLKELKESNYWLKLIIRAELIPGSEIEKLLEEAKELSRIFAKAVLTAKSNIK</sequence>
<dbReference type="PANTHER" id="PTHR38471">
    <property type="entry name" value="FOUR HELIX BUNDLE PROTEIN"/>
    <property type="match status" value="1"/>
</dbReference>
<dbReference type="AlphaFoldDB" id="A0A2M7SEK6"/>
<evidence type="ECO:0000313" key="1">
    <source>
        <dbReference type="EMBL" id="PIZ17910.1"/>
    </source>
</evidence>
<accession>A0A2M7SEK6</accession>
<dbReference type="Pfam" id="PF05635">
    <property type="entry name" value="23S_rRNA_IVP"/>
    <property type="match status" value="1"/>
</dbReference>
<gene>
    <name evidence="1" type="ORF">COY52_02165</name>
</gene>
<dbReference type="PANTHER" id="PTHR38471:SF2">
    <property type="entry name" value="FOUR HELIX BUNDLE PROTEIN"/>
    <property type="match status" value="1"/>
</dbReference>
<comment type="caution">
    <text evidence="1">The sequence shown here is derived from an EMBL/GenBank/DDBJ whole genome shotgun (WGS) entry which is preliminary data.</text>
</comment>
<dbReference type="EMBL" id="PFMR01000067">
    <property type="protein sequence ID" value="PIZ17910.1"/>
    <property type="molecule type" value="Genomic_DNA"/>
</dbReference>
<dbReference type="Gene3D" id="1.20.1440.60">
    <property type="entry name" value="23S rRNA-intervening sequence"/>
    <property type="match status" value="1"/>
</dbReference>
<dbReference type="Proteomes" id="UP000229307">
    <property type="component" value="Unassembled WGS sequence"/>
</dbReference>
<proteinExistence type="predicted"/>
<protein>
    <submittedName>
        <fullName evidence="1">Four helix bundle protein</fullName>
    </submittedName>
</protein>